<dbReference type="AlphaFoldDB" id="A0A940WJN5"/>
<sequence length="240" mass="25620">MTETVTPETVTPETVTPETVRVWRIRLDVGDDVVARLRPVLDGRERARADRLVSAGHRRRYVVAHGALRHILSARLGVPPGALRWTAGPNGKPRVAGRADVEWNLSHSGDVALVAVTGGRPVGVDVETARPAFDAGAFAARFFPAEDGRYLEDGEGEGVGERFARLWTRREACVKAAGARLAQGLRLPVGAPGPLLVRDPTGTLPGPWLVWDVEVDEGFVGAVALAGAEPVRVVTAGWSP</sequence>
<dbReference type="EMBL" id="JAFCNB010000001">
    <property type="protein sequence ID" value="MBP2702765.1"/>
    <property type="molecule type" value="Genomic_DNA"/>
</dbReference>
<dbReference type="GO" id="GO:0000287">
    <property type="term" value="F:magnesium ion binding"/>
    <property type="evidence" value="ECO:0007669"/>
    <property type="project" value="InterPro"/>
</dbReference>
<dbReference type="PANTHER" id="PTHR12215:SF10">
    <property type="entry name" value="L-AMINOADIPATE-SEMIALDEHYDE DEHYDROGENASE-PHOSPHOPANTETHEINYL TRANSFERASE"/>
    <property type="match status" value="1"/>
</dbReference>
<dbReference type="InterPro" id="IPR050559">
    <property type="entry name" value="P-Pant_transferase_sf"/>
</dbReference>
<dbReference type="InterPro" id="IPR008278">
    <property type="entry name" value="4-PPantetheinyl_Trfase_dom"/>
</dbReference>
<dbReference type="GO" id="GO:0005829">
    <property type="term" value="C:cytosol"/>
    <property type="evidence" value="ECO:0007669"/>
    <property type="project" value="TreeGrafter"/>
</dbReference>
<evidence type="ECO:0000313" key="4">
    <source>
        <dbReference type="EMBL" id="MBP2702765.1"/>
    </source>
</evidence>
<evidence type="ECO:0000259" key="3">
    <source>
        <dbReference type="Pfam" id="PF01648"/>
    </source>
</evidence>
<comment type="caution">
    <text evidence="4">The sequence shown here is derived from an EMBL/GenBank/DDBJ whole genome shotgun (WGS) entry which is preliminary data.</text>
</comment>
<dbReference type="SUPFAM" id="SSF56214">
    <property type="entry name" value="4'-phosphopantetheinyl transferase"/>
    <property type="match status" value="2"/>
</dbReference>
<evidence type="ECO:0000256" key="1">
    <source>
        <dbReference type="ARBA" id="ARBA00010990"/>
    </source>
</evidence>
<comment type="similarity">
    <text evidence="1">Belongs to the P-Pant transferase superfamily. Gsp/Sfp/HetI/AcpT family.</text>
</comment>
<dbReference type="RefSeq" id="WP_210154018.1">
    <property type="nucleotide sequence ID" value="NZ_JAFCNB010000001.1"/>
</dbReference>
<reference evidence="4" key="1">
    <citation type="submission" date="2021-02" db="EMBL/GenBank/DDBJ databases">
        <title>Draft genome sequence of Microbispora sp. RL4-1S isolated from rice leaves in Thailand.</title>
        <authorList>
            <person name="Muangham S."/>
            <person name="Duangmal K."/>
        </authorList>
    </citation>
    <scope>NUCLEOTIDE SEQUENCE</scope>
    <source>
        <strain evidence="4">RL4-1S</strain>
    </source>
</reference>
<organism evidence="4 5">
    <name type="scientific">Microbispora oryzae</name>
    <dbReference type="NCBI Taxonomy" id="2806554"/>
    <lineage>
        <taxon>Bacteria</taxon>
        <taxon>Bacillati</taxon>
        <taxon>Actinomycetota</taxon>
        <taxon>Actinomycetes</taxon>
        <taxon>Streptosporangiales</taxon>
        <taxon>Streptosporangiaceae</taxon>
        <taxon>Microbispora</taxon>
    </lineage>
</organism>
<name>A0A940WJN5_9ACTN</name>
<dbReference type="GO" id="GO:0019878">
    <property type="term" value="P:lysine biosynthetic process via aminoadipic acid"/>
    <property type="evidence" value="ECO:0007669"/>
    <property type="project" value="TreeGrafter"/>
</dbReference>
<dbReference type="PANTHER" id="PTHR12215">
    <property type="entry name" value="PHOSPHOPANTETHEINE TRANSFERASE"/>
    <property type="match status" value="1"/>
</dbReference>
<dbReference type="InterPro" id="IPR037143">
    <property type="entry name" value="4-PPantetheinyl_Trfase_dom_sf"/>
</dbReference>
<feature type="domain" description="4'-phosphopantetheinyl transferase" evidence="3">
    <location>
        <begin position="121"/>
        <end position="184"/>
    </location>
</feature>
<protein>
    <submittedName>
        <fullName evidence="4">4'-phosphopantetheinyl transferase superfamily protein</fullName>
    </submittedName>
</protein>
<proteinExistence type="inferred from homology"/>
<dbReference type="Proteomes" id="UP000674234">
    <property type="component" value="Unassembled WGS sequence"/>
</dbReference>
<gene>
    <name evidence="4" type="ORF">JOL79_02980</name>
</gene>
<dbReference type="Gene3D" id="3.90.470.20">
    <property type="entry name" value="4'-phosphopantetheinyl transferase domain"/>
    <property type="match status" value="2"/>
</dbReference>
<keyword evidence="5" id="KW-1185">Reference proteome</keyword>
<dbReference type="Pfam" id="PF01648">
    <property type="entry name" value="ACPS"/>
    <property type="match status" value="1"/>
</dbReference>
<keyword evidence="2 4" id="KW-0808">Transferase</keyword>
<dbReference type="GO" id="GO:0008897">
    <property type="term" value="F:holo-[acyl-carrier-protein] synthase activity"/>
    <property type="evidence" value="ECO:0007669"/>
    <property type="project" value="InterPro"/>
</dbReference>
<evidence type="ECO:0000256" key="2">
    <source>
        <dbReference type="ARBA" id="ARBA00022679"/>
    </source>
</evidence>
<accession>A0A940WJN5</accession>
<evidence type="ECO:0000313" key="5">
    <source>
        <dbReference type="Proteomes" id="UP000674234"/>
    </source>
</evidence>